<feature type="domain" description="Imelysin-like" evidence="4">
    <location>
        <begin position="49"/>
        <end position="298"/>
    </location>
</feature>
<evidence type="ECO:0000256" key="2">
    <source>
        <dbReference type="ARBA" id="ARBA00022729"/>
    </source>
</evidence>
<evidence type="ECO:0000313" key="5">
    <source>
        <dbReference type="EMBL" id="ART80640.1"/>
    </source>
</evidence>
<evidence type="ECO:0000259" key="4">
    <source>
        <dbReference type="Pfam" id="PF09375"/>
    </source>
</evidence>
<gene>
    <name evidence="5" type="ORF">CBP12_11195</name>
</gene>
<evidence type="ECO:0000256" key="3">
    <source>
        <dbReference type="SAM" id="SignalP"/>
    </source>
</evidence>
<dbReference type="Proteomes" id="UP000243793">
    <property type="component" value="Chromosome"/>
</dbReference>
<dbReference type="InterPro" id="IPR038352">
    <property type="entry name" value="Imelysin_sf"/>
</dbReference>
<keyword evidence="2 3" id="KW-0732">Signal</keyword>
<protein>
    <recommendedName>
        <fullName evidence="4">Imelysin-like domain-containing protein</fullName>
    </recommendedName>
</protein>
<dbReference type="OrthoDB" id="5729110at2"/>
<comment type="subcellular location">
    <subcellularLocation>
        <location evidence="1">Cell envelope</location>
    </subcellularLocation>
</comment>
<evidence type="ECO:0000313" key="6">
    <source>
        <dbReference type="Proteomes" id="UP000243793"/>
    </source>
</evidence>
<keyword evidence="6" id="KW-1185">Reference proteome</keyword>
<dbReference type="AlphaFoldDB" id="A0A1Y0CZ94"/>
<evidence type="ECO:0000256" key="1">
    <source>
        <dbReference type="ARBA" id="ARBA00004196"/>
    </source>
</evidence>
<dbReference type="CDD" id="cd14659">
    <property type="entry name" value="Imelysin-like_IPPA"/>
    <property type="match status" value="1"/>
</dbReference>
<feature type="chain" id="PRO_5012281977" description="Imelysin-like domain-containing protein" evidence="3">
    <location>
        <begin position="26"/>
        <end position="345"/>
    </location>
</feature>
<name>A0A1Y0CZ94_9GAMM</name>
<dbReference type="PROSITE" id="PS51257">
    <property type="entry name" value="PROKAR_LIPOPROTEIN"/>
    <property type="match status" value="1"/>
</dbReference>
<sequence>MKQSLFAFGLLSSALIGLTACQSTALTAHDAQLQALTDQHLILMRHQADSLAEQLTQLNSASHEYCTTPSPANLQQARQDWRQSFAAWSAIQGQSGGPLDAAGLSYAFQFWPDKKDTVAKQVQRELAAVAQGSATPDRGVVTTLNAVEYLLTQELSAEQRCLLLPAISQQLVNNAHLLQAAWHDPSGYQHQLSQMQQQGGETALLTQAIAQLAHGYDRLEKKLVLPLNTASNPRPMFGETWRSQQSLYFLRTSLLALQQEYHQGGLRNYLANTHHQTLVSQLDAAFSDALAHLPAGDSLAQWLTGDDYAQLLRFKVSLDQLGSQLKQTLPSELGLSLGFNATDGD</sequence>
<dbReference type="Pfam" id="PF09375">
    <property type="entry name" value="Peptidase_M75"/>
    <property type="match status" value="1"/>
</dbReference>
<organism evidence="5 6">
    <name type="scientific">Oceanisphaera avium</name>
    <dbReference type="NCBI Taxonomy" id="1903694"/>
    <lineage>
        <taxon>Bacteria</taxon>
        <taxon>Pseudomonadati</taxon>
        <taxon>Pseudomonadota</taxon>
        <taxon>Gammaproteobacteria</taxon>
        <taxon>Aeromonadales</taxon>
        <taxon>Aeromonadaceae</taxon>
        <taxon>Oceanisphaera</taxon>
    </lineage>
</organism>
<dbReference type="InterPro" id="IPR018976">
    <property type="entry name" value="Imelysin-like"/>
</dbReference>
<feature type="signal peptide" evidence="3">
    <location>
        <begin position="1"/>
        <end position="25"/>
    </location>
</feature>
<accession>A0A1Y0CZ94</accession>
<dbReference type="GO" id="GO:0030313">
    <property type="term" value="C:cell envelope"/>
    <property type="evidence" value="ECO:0007669"/>
    <property type="project" value="UniProtKB-SubCell"/>
</dbReference>
<dbReference type="RefSeq" id="WP_086964509.1">
    <property type="nucleotide sequence ID" value="NZ_CP021376.1"/>
</dbReference>
<proteinExistence type="predicted"/>
<dbReference type="Gene3D" id="1.20.1420.20">
    <property type="entry name" value="M75 peptidase, HXXE motif"/>
    <property type="match status" value="1"/>
</dbReference>
<reference evidence="6" key="1">
    <citation type="submission" date="2017-05" db="EMBL/GenBank/DDBJ databases">
        <authorList>
            <person name="Sung H."/>
        </authorList>
    </citation>
    <scope>NUCLEOTIDE SEQUENCE [LARGE SCALE GENOMIC DNA]</scope>
    <source>
        <strain evidence="6">AMac2203</strain>
    </source>
</reference>
<dbReference type="EMBL" id="CP021376">
    <property type="protein sequence ID" value="ART80640.1"/>
    <property type="molecule type" value="Genomic_DNA"/>
</dbReference>
<dbReference type="KEGG" id="ocm:CBP12_11195"/>
<dbReference type="InterPro" id="IPR034984">
    <property type="entry name" value="Imelysin-like_IPPA"/>
</dbReference>